<evidence type="ECO:0008006" key="4">
    <source>
        <dbReference type="Google" id="ProtNLM"/>
    </source>
</evidence>
<comment type="caution">
    <text evidence="2">The sequence shown here is derived from an EMBL/GenBank/DDBJ whole genome shotgun (WGS) entry which is preliminary data.</text>
</comment>
<evidence type="ECO:0000313" key="2">
    <source>
        <dbReference type="EMBL" id="KAF5846853.1"/>
    </source>
</evidence>
<feature type="chain" id="PRO_5034303267" description="Malate dehydrogenase" evidence="1">
    <location>
        <begin position="19"/>
        <end position="211"/>
    </location>
</feature>
<dbReference type="Pfam" id="PF11937">
    <property type="entry name" value="DUF3455"/>
    <property type="match status" value="1"/>
</dbReference>
<dbReference type="EMBL" id="WNKQ01000015">
    <property type="protein sequence ID" value="KAF5846853.1"/>
    <property type="molecule type" value="Genomic_DNA"/>
</dbReference>
<evidence type="ECO:0000256" key="1">
    <source>
        <dbReference type="SAM" id="SignalP"/>
    </source>
</evidence>
<sequence>MRASFFLTAVALTGFTAATPLRRLPMPATGGVVTPRDAVAQEDVAQACNKAALQLPASGLAAPSGNPIMVALGVGTQNYTCADASSAPTPIGAVAQLFDDTCNVAANPATATSDLPAFTLAGSHFFRDNTTPEFDIASLGNTILKKAQEVDAPNPASDVKWLRLTAQAGSTSTVKEIYRVQTVGGKAPATCAGKAAGEVITVQYKAQYWFY</sequence>
<gene>
    <name evidence="2" type="ORF">GGP41_004913</name>
</gene>
<reference evidence="2" key="1">
    <citation type="submission" date="2019-11" db="EMBL/GenBank/DDBJ databases">
        <title>Bipolaris sorokiniana Genome sequencing.</title>
        <authorList>
            <person name="Wang H."/>
        </authorList>
    </citation>
    <scope>NUCLEOTIDE SEQUENCE</scope>
</reference>
<dbReference type="AlphaFoldDB" id="A0A8H5ZFC4"/>
<dbReference type="Proteomes" id="UP000624244">
    <property type="component" value="Unassembled WGS sequence"/>
</dbReference>
<accession>A0A8H5ZFC4</accession>
<name>A0A8H5ZFC4_COCSA</name>
<protein>
    <recommendedName>
        <fullName evidence="4">Malate dehydrogenase</fullName>
    </recommendedName>
</protein>
<evidence type="ECO:0000313" key="3">
    <source>
        <dbReference type="Proteomes" id="UP000624244"/>
    </source>
</evidence>
<dbReference type="InterPro" id="IPR021851">
    <property type="entry name" value="DUF3455"/>
</dbReference>
<keyword evidence="1" id="KW-0732">Signal</keyword>
<dbReference type="PANTHER" id="PTHR35567:SF11">
    <property type="entry name" value="MALATE DEHYDROGENASE (AFU_ORTHOLOGUE AFUA_2G13800)"/>
    <property type="match status" value="1"/>
</dbReference>
<dbReference type="PANTHER" id="PTHR35567">
    <property type="entry name" value="MALATE DEHYDROGENASE (AFU_ORTHOLOGUE AFUA_2G13800)"/>
    <property type="match status" value="1"/>
</dbReference>
<proteinExistence type="predicted"/>
<feature type="signal peptide" evidence="1">
    <location>
        <begin position="1"/>
        <end position="18"/>
    </location>
</feature>
<organism evidence="2 3">
    <name type="scientific">Cochliobolus sativus</name>
    <name type="common">Common root rot and spot blotch fungus</name>
    <name type="synonym">Bipolaris sorokiniana</name>
    <dbReference type="NCBI Taxonomy" id="45130"/>
    <lineage>
        <taxon>Eukaryota</taxon>
        <taxon>Fungi</taxon>
        <taxon>Dikarya</taxon>
        <taxon>Ascomycota</taxon>
        <taxon>Pezizomycotina</taxon>
        <taxon>Dothideomycetes</taxon>
        <taxon>Pleosporomycetidae</taxon>
        <taxon>Pleosporales</taxon>
        <taxon>Pleosporineae</taxon>
        <taxon>Pleosporaceae</taxon>
        <taxon>Bipolaris</taxon>
    </lineage>
</organism>